<keyword evidence="6" id="KW-0496">Mitochondrion</keyword>
<accession>A0A4P9ZH29</accession>
<evidence type="ECO:0000256" key="2">
    <source>
        <dbReference type="ARBA" id="ARBA00004370"/>
    </source>
</evidence>
<feature type="coiled-coil region" evidence="8">
    <location>
        <begin position="78"/>
        <end position="105"/>
    </location>
</feature>
<dbReference type="EMBL" id="ML004431">
    <property type="protein sequence ID" value="RKP32427.1"/>
    <property type="molecule type" value="Genomic_DNA"/>
</dbReference>
<evidence type="ECO:0000256" key="5">
    <source>
        <dbReference type="ARBA" id="ARBA00023054"/>
    </source>
</evidence>
<dbReference type="Pfam" id="PF07798">
    <property type="entry name" value="CCDC90-like"/>
    <property type="match status" value="1"/>
</dbReference>
<dbReference type="PANTHER" id="PTHR14360:SF12">
    <property type="entry name" value="MOZ PROTEIN REPRESENTS A CHROMATIN-ASSOCIATED ACETYLTRANSFERASE"/>
    <property type="match status" value="1"/>
</dbReference>
<evidence type="ECO:0000313" key="10">
    <source>
        <dbReference type="EMBL" id="RKP32427.1"/>
    </source>
</evidence>
<dbReference type="Proteomes" id="UP000268321">
    <property type="component" value="Unassembled WGS sequence"/>
</dbReference>
<feature type="transmembrane region" description="Helical" evidence="9">
    <location>
        <begin position="161"/>
        <end position="180"/>
    </location>
</feature>
<evidence type="ECO:0000256" key="1">
    <source>
        <dbReference type="ARBA" id="ARBA00004173"/>
    </source>
</evidence>
<keyword evidence="5 8" id="KW-0175">Coiled coil</keyword>
<sequence>MEPYIDTYAVYKRLLEAGFTPSQSDEIIKLLIAQLNTKLSKLLTKYSQIYDLENEQYLFENAKEELGVDITRNREQHINKAINLINQLERDFAVLSDELNNLLIEMKNDTQIAINDQKSENTLLSKRIMLRIQETNHKITTEITMAMRSEIESLRWHLSRWGVISILTCVIAAFVGFYLYRVRQLQRLASATTEFAPLLIYEPSELDDDDYHADLDPDSV</sequence>
<evidence type="ECO:0000313" key="11">
    <source>
        <dbReference type="Proteomes" id="UP000268321"/>
    </source>
</evidence>
<dbReference type="GO" id="GO:0005739">
    <property type="term" value="C:mitochondrion"/>
    <property type="evidence" value="ECO:0007669"/>
    <property type="project" value="UniProtKB-SubCell"/>
</dbReference>
<gene>
    <name evidence="10" type="ORF">METBISCDRAFT_21412</name>
</gene>
<evidence type="ECO:0000256" key="6">
    <source>
        <dbReference type="ARBA" id="ARBA00023128"/>
    </source>
</evidence>
<proteinExistence type="predicted"/>
<evidence type="ECO:0000256" key="8">
    <source>
        <dbReference type="SAM" id="Coils"/>
    </source>
</evidence>
<protein>
    <submittedName>
        <fullName evidence="10">Uncharacterized protein</fullName>
    </submittedName>
</protein>
<keyword evidence="11" id="KW-1185">Reference proteome</keyword>
<evidence type="ECO:0000256" key="3">
    <source>
        <dbReference type="ARBA" id="ARBA00022692"/>
    </source>
</evidence>
<dbReference type="GO" id="GO:0016020">
    <property type="term" value="C:membrane"/>
    <property type="evidence" value="ECO:0007669"/>
    <property type="project" value="UniProtKB-SubCell"/>
</dbReference>
<dbReference type="AlphaFoldDB" id="A0A4P9ZH29"/>
<reference evidence="11" key="1">
    <citation type="journal article" date="2018" name="Nat. Microbiol.">
        <title>Leveraging single-cell genomics to expand the fungal tree of life.</title>
        <authorList>
            <person name="Ahrendt S.R."/>
            <person name="Quandt C.A."/>
            <person name="Ciobanu D."/>
            <person name="Clum A."/>
            <person name="Salamov A."/>
            <person name="Andreopoulos B."/>
            <person name="Cheng J.F."/>
            <person name="Woyke T."/>
            <person name="Pelin A."/>
            <person name="Henrissat B."/>
            <person name="Reynolds N.K."/>
            <person name="Benny G.L."/>
            <person name="Smith M.E."/>
            <person name="James T.Y."/>
            <person name="Grigoriev I.V."/>
        </authorList>
    </citation>
    <scope>NUCLEOTIDE SEQUENCE [LARGE SCALE GENOMIC DNA]</scope>
    <source>
        <strain evidence="11">Baker2002</strain>
    </source>
</reference>
<dbReference type="PANTHER" id="PTHR14360">
    <property type="entry name" value="PROTEIN FMP32, MITOCHONDRIAL"/>
    <property type="match status" value="1"/>
</dbReference>
<evidence type="ECO:0000256" key="7">
    <source>
        <dbReference type="ARBA" id="ARBA00023136"/>
    </source>
</evidence>
<evidence type="ECO:0000256" key="9">
    <source>
        <dbReference type="SAM" id="Phobius"/>
    </source>
</evidence>
<keyword evidence="3 9" id="KW-0812">Transmembrane</keyword>
<dbReference type="InterPro" id="IPR024461">
    <property type="entry name" value="CCDC90-like"/>
</dbReference>
<evidence type="ECO:0000256" key="4">
    <source>
        <dbReference type="ARBA" id="ARBA00022989"/>
    </source>
</evidence>
<comment type="subcellular location">
    <subcellularLocation>
        <location evidence="2">Membrane</location>
    </subcellularLocation>
    <subcellularLocation>
        <location evidence="1">Mitochondrion</location>
    </subcellularLocation>
</comment>
<name>A0A4P9ZH29_9ASCO</name>
<keyword evidence="4 9" id="KW-1133">Transmembrane helix</keyword>
<organism evidence="10 11">
    <name type="scientific">Metschnikowia bicuspidata</name>
    <dbReference type="NCBI Taxonomy" id="27322"/>
    <lineage>
        <taxon>Eukaryota</taxon>
        <taxon>Fungi</taxon>
        <taxon>Dikarya</taxon>
        <taxon>Ascomycota</taxon>
        <taxon>Saccharomycotina</taxon>
        <taxon>Pichiomycetes</taxon>
        <taxon>Metschnikowiaceae</taxon>
        <taxon>Metschnikowia</taxon>
    </lineage>
</organism>
<dbReference type="OrthoDB" id="5424147at2759"/>
<keyword evidence="7 9" id="KW-0472">Membrane</keyword>